<sequence length="512" mass="55898">MFGPRVAFGSFVLNSESGTLLRDGVPVPVGYRALLLLAKLTDSAGQVLTKTELIDAAWPGIAVEESNLSVQIASLRRLLGSMSDGTDWIATVARVGYRFTGDVKKIDQPAVAAASSEPGPSVAVLPFTNLSEDAEQQYFADGLAEDIITRLGRLRWLFVPARNSSFSYRGKAVDVKQVGRELGVRYVLDGSVRRSGQRLRIGAEVSDTSSGHQVWAEHYDVESSDFLTLQDQIADSVIGAIEPKLYAAEYDRFQSRSPNNLDAWGFVMRAMPHVWTWGPAADIDSAEALLMHATEIEPDYPRANSLLACMRTARTLLGIVDPTANLGAAQEMAERAIQRDPIDPWTHFAAGFSYMVARRFDQAVEALSEAISLNPSLAIAHTILGSTYGYGGLPKDGLHHLAIAERLSPRDFTQAANLSIKGMCHFVIGDFAEAVRLESRAVRLRPHFGTAWRTLAASAGVFGDQATAVRALSEAKRLQPSLSLDWVDKYYPMVRPEHRALYIEGLHIAGLS</sequence>
<dbReference type="InterPro" id="IPR016032">
    <property type="entry name" value="Sig_transdc_resp-reg_C-effctor"/>
</dbReference>
<dbReference type="InterPro" id="IPR001867">
    <property type="entry name" value="OmpR/PhoB-type_DNA-bd"/>
</dbReference>
<dbReference type="EMBL" id="FMXM01000009">
    <property type="protein sequence ID" value="SDA80288.1"/>
    <property type="molecule type" value="Genomic_DNA"/>
</dbReference>
<dbReference type="SUPFAM" id="SSF46894">
    <property type="entry name" value="C-terminal effector domain of the bipartite response regulators"/>
    <property type="match status" value="1"/>
</dbReference>
<evidence type="ECO:0000313" key="6">
    <source>
        <dbReference type="Proteomes" id="UP000198588"/>
    </source>
</evidence>
<dbReference type="SMART" id="SM00862">
    <property type="entry name" value="Trans_reg_C"/>
    <property type="match status" value="1"/>
</dbReference>
<feature type="repeat" description="TPR" evidence="2">
    <location>
        <begin position="344"/>
        <end position="377"/>
    </location>
</feature>
<dbReference type="AlphaFoldDB" id="A0A1G5YCD4"/>
<dbReference type="Pfam" id="PF00486">
    <property type="entry name" value="Trans_reg_C"/>
    <property type="match status" value="1"/>
</dbReference>
<gene>
    <name evidence="5" type="ORF">SAMN02927914_03116</name>
</gene>
<evidence type="ECO:0000256" key="1">
    <source>
        <dbReference type="ARBA" id="ARBA00023125"/>
    </source>
</evidence>
<feature type="repeat" description="TPR" evidence="2">
    <location>
        <begin position="415"/>
        <end position="448"/>
    </location>
</feature>
<evidence type="ECO:0000256" key="3">
    <source>
        <dbReference type="PROSITE-ProRule" id="PRU01091"/>
    </source>
</evidence>
<dbReference type="PROSITE" id="PS51755">
    <property type="entry name" value="OMPR_PHOB"/>
    <property type="match status" value="1"/>
</dbReference>
<protein>
    <submittedName>
        <fullName evidence="5">TolB amino-terminal domain-containing protein</fullName>
    </submittedName>
</protein>
<dbReference type="InterPro" id="IPR011990">
    <property type="entry name" value="TPR-like_helical_dom_sf"/>
</dbReference>
<keyword evidence="2" id="KW-0802">TPR repeat</keyword>
<dbReference type="PANTHER" id="PTHR12558">
    <property type="entry name" value="CELL DIVISION CYCLE 16,23,27"/>
    <property type="match status" value="1"/>
</dbReference>
<evidence type="ECO:0000259" key="4">
    <source>
        <dbReference type="PROSITE" id="PS51755"/>
    </source>
</evidence>
<dbReference type="SUPFAM" id="SSF48452">
    <property type="entry name" value="TPR-like"/>
    <property type="match status" value="1"/>
</dbReference>
<dbReference type="Proteomes" id="UP000198588">
    <property type="component" value="Unassembled WGS sequence"/>
</dbReference>
<keyword evidence="1 3" id="KW-0238">DNA-binding</keyword>
<evidence type="ECO:0000256" key="2">
    <source>
        <dbReference type="PROSITE-ProRule" id="PRU00339"/>
    </source>
</evidence>
<dbReference type="InterPro" id="IPR036388">
    <property type="entry name" value="WH-like_DNA-bd_sf"/>
</dbReference>
<dbReference type="OrthoDB" id="9807521at2"/>
<proteinExistence type="predicted"/>
<dbReference type="PROSITE" id="PS50005">
    <property type="entry name" value="TPR"/>
    <property type="match status" value="2"/>
</dbReference>
<dbReference type="GO" id="GO:0003677">
    <property type="term" value="F:DNA binding"/>
    <property type="evidence" value="ECO:0007669"/>
    <property type="project" value="UniProtKB-UniRule"/>
</dbReference>
<feature type="DNA-binding region" description="OmpR/PhoB-type" evidence="3">
    <location>
        <begin position="3"/>
        <end position="101"/>
    </location>
</feature>
<dbReference type="CDD" id="cd00383">
    <property type="entry name" value="trans_reg_C"/>
    <property type="match status" value="1"/>
</dbReference>
<dbReference type="Gene3D" id="1.25.40.10">
    <property type="entry name" value="Tetratricopeptide repeat domain"/>
    <property type="match status" value="1"/>
</dbReference>
<dbReference type="Gene3D" id="3.40.50.10070">
    <property type="entry name" value="TolB, N-terminal domain"/>
    <property type="match status" value="1"/>
</dbReference>
<accession>A0A1G5YCD4</accession>
<reference evidence="5 6" key="1">
    <citation type="submission" date="2016-10" db="EMBL/GenBank/DDBJ databases">
        <authorList>
            <person name="de Groot N.N."/>
        </authorList>
    </citation>
    <scope>NUCLEOTIDE SEQUENCE [LARGE SCALE GENOMIC DNA]</scope>
    <source>
        <strain evidence="5 6">CGMCC 1.12097</strain>
    </source>
</reference>
<dbReference type="GO" id="GO:0000160">
    <property type="term" value="P:phosphorelay signal transduction system"/>
    <property type="evidence" value="ECO:0007669"/>
    <property type="project" value="InterPro"/>
</dbReference>
<dbReference type="GO" id="GO:0006355">
    <property type="term" value="P:regulation of DNA-templated transcription"/>
    <property type="evidence" value="ECO:0007669"/>
    <property type="project" value="InterPro"/>
</dbReference>
<evidence type="ECO:0000313" key="5">
    <source>
        <dbReference type="EMBL" id="SDA80288.1"/>
    </source>
</evidence>
<dbReference type="SMART" id="SM00028">
    <property type="entry name" value="TPR"/>
    <property type="match status" value="4"/>
</dbReference>
<organism evidence="5 6">
    <name type="scientific">Mesorhizobium qingshengii</name>
    <dbReference type="NCBI Taxonomy" id="1165689"/>
    <lineage>
        <taxon>Bacteria</taxon>
        <taxon>Pseudomonadati</taxon>
        <taxon>Pseudomonadota</taxon>
        <taxon>Alphaproteobacteria</taxon>
        <taxon>Hyphomicrobiales</taxon>
        <taxon>Phyllobacteriaceae</taxon>
        <taxon>Mesorhizobium</taxon>
    </lineage>
</organism>
<feature type="domain" description="OmpR/PhoB-type" evidence="4">
    <location>
        <begin position="3"/>
        <end position="101"/>
    </location>
</feature>
<dbReference type="STRING" id="1165689.SAMN02927914_03116"/>
<dbReference type="RefSeq" id="WP_091578968.1">
    <property type="nucleotide sequence ID" value="NZ_FMXM01000009.1"/>
</dbReference>
<dbReference type="PANTHER" id="PTHR12558:SF33">
    <property type="entry name" value="BLL7664 PROTEIN"/>
    <property type="match status" value="1"/>
</dbReference>
<name>A0A1G5YCD4_9HYPH</name>
<dbReference type="Gene3D" id="1.10.10.10">
    <property type="entry name" value="Winged helix-like DNA-binding domain superfamily/Winged helix DNA-binding domain"/>
    <property type="match status" value="1"/>
</dbReference>
<dbReference type="InterPro" id="IPR019734">
    <property type="entry name" value="TPR_rpt"/>
</dbReference>